<evidence type="ECO:0000313" key="12">
    <source>
        <dbReference type="EMBL" id="QNN43962.1"/>
    </source>
</evidence>
<evidence type="ECO:0000259" key="11">
    <source>
        <dbReference type="PROSITE" id="PS50929"/>
    </source>
</evidence>
<dbReference type="InterPro" id="IPR039421">
    <property type="entry name" value="Type_1_exporter"/>
</dbReference>
<keyword evidence="7 9" id="KW-1133">Transmembrane helix</keyword>
<dbReference type="SMART" id="SM00382">
    <property type="entry name" value="AAA"/>
    <property type="match status" value="1"/>
</dbReference>
<dbReference type="InterPro" id="IPR027417">
    <property type="entry name" value="P-loop_NTPase"/>
</dbReference>
<dbReference type="Pfam" id="PF00005">
    <property type="entry name" value="ABC_tran"/>
    <property type="match status" value="1"/>
</dbReference>
<dbReference type="GO" id="GO:0016887">
    <property type="term" value="F:ATP hydrolysis activity"/>
    <property type="evidence" value="ECO:0007669"/>
    <property type="project" value="InterPro"/>
</dbReference>
<feature type="domain" description="ABC transmembrane type-1" evidence="11">
    <location>
        <begin position="37"/>
        <end position="322"/>
    </location>
</feature>
<dbReference type="InterPro" id="IPR011527">
    <property type="entry name" value="ABC1_TM_dom"/>
</dbReference>
<dbReference type="Gene3D" id="3.40.50.300">
    <property type="entry name" value="P-loop containing nucleotide triphosphate hydrolases"/>
    <property type="match status" value="1"/>
</dbReference>
<keyword evidence="3" id="KW-1003">Cell membrane</keyword>
<keyword evidence="13" id="KW-1185">Reference proteome</keyword>
<keyword evidence="8 9" id="KW-0472">Membrane</keyword>
<dbReference type="EMBL" id="CP060723">
    <property type="protein sequence ID" value="QNN43962.1"/>
    <property type="molecule type" value="Genomic_DNA"/>
</dbReference>
<keyword evidence="2" id="KW-0813">Transport</keyword>
<evidence type="ECO:0000256" key="7">
    <source>
        <dbReference type="ARBA" id="ARBA00022989"/>
    </source>
</evidence>
<dbReference type="InterPro" id="IPR003439">
    <property type="entry name" value="ABC_transporter-like_ATP-bd"/>
</dbReference>
<feature type="transmembrane region" description="Helical" evidence="9">
    <location>
        <begin position="262"/>
        <end position="284"/>
    </location>
</feature>
<reference evidence="12 13" key="1">
    <citation type="submission" date="2020-08" db="EMBL/GenBank/DDBJ databases">
        <title>Genome sequence of Pedobacter roseus KACC 11594T.</title>
        <authorList>
            <person name="Hyun D.-W."/>
            <person name="Bae J.-W."/>
        </authorList>
    </citation>
    <scope>NUCLEOTIDE SEQUENCE [LARGE SCALE GENOMIC DNA]</scope>
    <source>
        <strain evidence="12 13">KACC 11594</strain>
    </source>
</reference>
<keyword evidence="4 9" id="KW-0812">Transmembrane</keyword>
<dbReference type="Proteomes" id="UP000515806">
    <property type="component" value="Chromosome"/>
</dbReference>
<evidence type="ECO:0000256" key="9">
    <source>
        <dbReference type="SAM" id="Phobius"/>
    </source>
</evidence>
<keyword evidence="6 12" id="KW-0067">ATP-binding</keyword>
<dbReference type="InterPro" id="IPR036640">
    <property type="entry name" value="ABC1_TM_sf"/>
</dbReference>
<evidence type="ECO:0000256" key="8">
    <source>
        <dbReference type="ARBA" id="ARBA00023136"/>
    </source>
</evidence>
<evidence type="ECO:0000256" key="4">
    <source>
        <dbReference type="ARBA" id="ARBA00022692"/>
    </source>
</evidence>
<name>A0A7G9QKT7_9SPHI</name>
<dbReference type="RefSeq" id="WP_187594417.1">
    <property type="nucleotide sequence ID" value="NZ_CP060723.1"/>
</dbReference>
<dbReference type="PROSITE" id="PS50893">
    <property type="entry name" value="ABC_TRANSPORTER_2"/>
    <property type="match status" value="1"/>
</dbReference>
<dbReference type="FunFam" id="3.40.50.300:FF:000221">
    <property type="entry name" value="Multidrug ABC transporter ATP-binding protein"/>
    <property type="match status" value="1"/>
</dbReference>
<proteinExistence type="predicted"/>
<feature type="domain" description="ABC transporter" evidence="10">
    <location>
        <begin position="356"/>
        <end position="596"/>
    </location>
</feature>
<gene>
    <name evidence="12" type="ORF">H9L23_07740</name>
</gene>
<dbReference type="GO" id="GO:0005524">
    <property type="term" value="F:ATP binding"/>
    <property type="evidence" value="ECO:0007669"/>
    <property type="project" value="UniProtKB-KW"/>
</dbReference>
<dbReference type="PANTHER" id="PTHR43394:SF1">
    <property type="entry name" value="ATP-BINDING CASSETTE SUB-FAMILY B MEMBER 10, MITOCHONDRIAL"/>
    <property type="match status" value="1"/>
</dbReference>
<evidence type="ECO:0000256" key="5">
    <source>
        <dbReference type="ARBA" id="ARBA00022741"/>
    </source>
</evidence>
<dbReference type="GO" id="GO:0015421">
    <property type="term" value="F:ABC-type oligopeptide transporter activity"/>
    <property type="evidence" value="ECO:0007669"/>
    <property type="project" value="TreeGrafter"/>
</dbReference>
<keyword evidence="5" id="KW-0547">Nucleotide-binding</keyword>
<dbReference type="PROSITE" id="PS50929">
    <property type="entry name" value="ABC_TM1F"/>
    <property type="match status" value="1"/>
</dbReference>
<dbReference type="KEGG" id="proe:H9L23_07740"/>
<dbReference type="Pfam" id="PF00664">
    <property type="entry name" value="ABC_membrane"/>
    <property type="match status" value="1"/>
</dbReference>
<evidence type="ECO:0000256" key="6">
    <source>
        <dbReference type="ARBA" id="ARBA00022840"/>
    </source>
</evidence>
<feature type="transmembrane region" description="Helical" evidence="9">
    <location>
        <begin position="160"/>
        <end position="185"/>
    </location>
</feature>
<comment type="subcellular location">
    <subcellularLocation>
        <location evidence="1">Cell membrane</location>
        <topology evidence="1">Multi-pass membrane protein</topology>
    </subcellularLocation>
</comment>
<organism evidence="12 13">
    <name type="scientific">Pedobacter roseus</name>
    <dbReference type="NCBI Taxonomy" id="336820"/>
    <lineage>
        <taxon>Bacteria</taxon>
        <taxon>Pseudomonadati</taxon>
        <taxon>Bacteroidota</taxon>
        <taxon>Sphingobacteriia</taxon>
        <taxon>Sphingobacteriales</taxon>
        <taxon>Sphingobacteriaceae</taxon>
        <taxon>Pedobacter</taxon>
    </lineage>
</organism>
<sequence length="602" mass="69191">MQKEKRFRRIFNSLSYLVKFFRMVWETSPKLMIANSFLRVLRAPIPLLQLYVGKLILDKIVSLNQGAELSYFSSFWKLIIIEFCLVVLADIISRLTNLADTLLGDLFTNESAIKIMNHASKLDFEYFEDSNFFDKLERAKSQTGRRTMLVTQVFTQFQDIIMVLFLAFGLIIFSPITTLILLIAITPTFLSEFHFNNKLYKLYRRQTVRRRLLDYYQFLGASDDTIKEVKLFGLSDYLIENYRKIADKFFLSNKKLLLSKTFWGGLFSVISVVGYYIGYIYVIYQAYNQHITIGGLVFLAGSFNKLKGQLEVILFRFSVIYQSTVSLKDFFEFFDVQPTPKSAKGLMFPTPMKIGFYFDNVGFKYKKSNSWAIRNLNLSISVGEKVAVVGKNGAGKTTLVKLISRLYEPTEGSIFLDGINLKEYDLEDLRKNIGIIFQDFIRYQMSFGENITIGNIAERKNIDKMILASVASQADSILRKLNINYGQLLGRRFPNGVDLSGGEWQKIALARAYIREAQFLILDEPTSALDAKSEYETFQRFLKLSSDKTSIIISHRFSTVRTADKIIVLMDGAIKESGTHNELLEIDGHYAELFNLQALGFR</sequence>
<dbReference type="Gene3D" id="1.20.1560.10">
    <property type="entry name" value="ABC transporter type 1, transmembrane domain"/>
    <property type="match status" value="1"/>
</dbReference>
<dbReference type="AlphaFoldDB" id="A0A7G9QKT7"/>
<evidence type="ECO:0000256" key="1">
    <source>
        <dbReference type="ARBA" id="ARBA00004651"/>
    </source>
</evidence>
<evidence type="ECO:0000259" key="10">
    <source>
        <dbReference type="PROSITE" id="PS50893"/>
    </source>
</evidence>
<dbReference type="InterPro" id="IPR003593">
    <property type="entry name" value="AAA+_ATPase"/>
</dbReference>
<dbReference type="SUPFAM" id="SSF52540">
    <property type="entry name" value="P-loop containing nucleoside triphosphate hydrolases"/>
    <property type="match status" value="1"/>
</dbReference>
<protein>
    <submittedName>
        <fullName evidence="12">ABC transporter ATP-binding protein</fullName>
    </submittedName>
</protein>
<evidence type="ECO:0000313" key="13">
    <source>
        <dbReference type="Proteomes" id="UP000515806"/>
    </source>
</evidence>
<evidence type="ECO:0000256" key="2">
    <source>
        <dbReference type="ARBA" id="ARBA00022448"/>
    </source>
</evidence>
<dbReference type="PROSITE" id="PS00211">
    <property type="entry name" value="ABC_TRANSPORTER_1"/>
    <property type="match status" value="1"/>
</dbReference>
<dbReference type="PANTHER" id="PTHR43394">
    <property type="entry name" value="ATP-DEPENDENT PERMEASE MDL1, MITOCHONDRIAL"/>
    <property type="match status" value="1"/>
</dbReference>
<accession>A0A7G9QKT7</accession>
<evidence type="ECO:0000256" key="3">
    <source>
        <dbReference type="ARBA" id="ARBA00022475"/>
    </source>
</evidence>
<dbReference type="GO" id="GO:0005886">
    <property type="term" value="C:plasma membrane"/>
    <property type="evidence" value="ECO:0007669"/>
    <property type="project" value="UniProtKB-SubCell"/>
</dbReference>
<dbReference type="InterPro" id="IPR017871">
    <property type="entry name" value="ABC_transporter-like_CS"/>
</dbReference>
<dbReference type="SUPFAM" id="SSF90123">
    <property type="entry name" value="ABC transporter transmembrane region"/>
    <property type="match status" value="1"/>
</dbReference>